<dbReference type="AlphaFoldDB" id="A0A8J3I2P9"/>
<evidence type="ECO:0000256" key="1">
    <source>
        <dbReference type="SAM" id="Phobius"/>
    </source>
</evidence>
<keyword evidence="1" id="KW-0472">Membrane</keyword>
<evidence type="ECO:0000313" key="3">
    <source>
        <dbReference type="Proteomes" id="UP000612362"/>
    </source>
</evidence>
<feature type="transmembrane region" description="Helical" evidence="1">
    <location>
        <begin position="44"/>
        <end position="67"/>
    </location>
</feature>
<feature type="transmembrane region" description="Helical" evidence="1">
    <location>
        <begin position="157"/>
        <end position="177"/>
    </location>
</feature>
<protein>
    <submittedName>
        <fullName evidence="2">Uncharacterized protein</fullName>
    </submittedName>
</protein>
<reference evidence="2" key="1">
    <citation type="submission" date="2020-10" db="EMBL/GenBank/DDBJ databases">
        <title>Taxonomic study of unclassified bacteria belonging to the class Ktedonobacteria.</title>
        <authorList>
            <person name="Yabe S."/>
            <person name="Wang C.M."/>
            <person name="Zheng Y."/>
            <person name="Sakai Y."/>
            <person name="Cavaletti L."/>
            <person name="Monciardini P."/>
            <person name="Donadio S."/>
        </authorList>
    </citation>
    <scope>NUCLEOTIDE SEQUENCE</scope>
    <source>
        <strain evidence="2">SOSP1-1</strain>
    </source>
</reference>
<dbReference type="RefSeq" id="WP_220196923.1">
    <property type="nucleotide sequence ID" value="NZ_BNJF01000003.1"/>
</dbReference>
<gene>
    <name evidence="2" type="ORF">KSX_58390</name>
</gene>
<evidence type="ECO:0000313" key="2">
    <source>
        <dbReference type="EMBL" id="GHO47676.1"/>
    </source>
</evidence>
<feature type="transmembrane region" description="Helical" evidence="1">
    <location>
        <begin position="183"/>
        <end position="201"/>
    </location>
</feature>
<feature type="transmembrane region" description="Helical" evidence="1">
    <location>
        <begin position="12"/>
        <end position="32"/>
    </location>
</feature>
<feature type="transmembrane region" description="Helical" evidence="1">
    <location>
        <begin position="125"/>
        <end position="145"/>
    </location>
</feature>
<proteinExistence type="predicted"/>
<comment type="caution">
    <text evidence="2">The sequence shown here is derived from an EMBL/GenBank/DDBJ whole genome shotgun (WGS) entry which is preliminary data.</text>
</comment>
<feature type="transmembrane region" description="Helical" evidence="1">
    <location>
        <begin position="79"/>
        <end position="105"/>
    </location>
</feature>
<keyword evidence="1" id="KW-0812">Transmembrane</keyword>
<accession>A0A8J3I2P9</accession>
<keyword evidence="3" id="KW-1185">Reference proteome</keyword>
<organism evidence="2 3">
    <name type="scientific">Ktedonospora formicarum</name>
    <dbReference type="NCBI Taxonomy" id="2778364"/>
    <lineage>
        <taxon>Bacteria</taxon>
        <taxon>Bacillati</taxon>
        <taxon>Chloroflexota</taxon>
        <taxon>Ktedonobacteria</taxon>
        <taxon>Ktedonobacterales</taxon>
        <taxon>Ktedonobacteraceae</taxon>
        <taxon>Ktedonospora</taxon>
    </lineage>
</organism>
<dbReference type="Proteomes" id="UP000612362">
    <property type="component" value="Unassembled WGS sequence"/>
</dbReference>
<name>A0A8J3I2P9_9CHLR</name>
<keyword evidence="1" id="KW-1133">Transmembrane helix</keyword>
<sequence>MSSTTSYRLSGIALIVGSVLSIAYLLIQGMFLNGNDLATITGSLSLVSSIIGFVGSVLVLLGLPGIYVRQAGRAGILGLLGFLLVWYVTLYQGVIIPFTSVTIISQMTAHIIPQTVSVATTPPPAWAPFFIASMLSEVLGFLLLAIATLRARVFPRWIGWLLIAILVVGVVSFVPFFPQALSNLAGVVASVATAGFGFALLSPDQRTAVETISANAQVEARA</sequence>
<dbReference type="EMBL" id="BNJF01000003">
    <property type="protein sequence ID" value="GHO47676.1"/>
    <property type="molecule type" value="Genomic_DNA"/>
</dbReference>